<dbReference type="GO" id="GO:0046872">
    <property type="term" value="F:metal ion binding"/>
    <property type="evidence" value="ECO:0007669"/>
    <property type="project" value="UniProtKB-KW"/>
</dbReference>
<dbReference type="InterPro" id="IPR036670">
    <property type="entry name" value="SecA_X-link_sf"/>
</dbReference>
<feature type="domain" description="SecA family profile" evidence="20">
    <location>
        <begin position="2"/>
        <end position="621"/>
    </location>
</feature>
<dbReference type="CDD" id="cd17928">
    <property type="entry name" value="DEXDc_SecA"/>
    <property type="match status" value="1"/>
</dbReference>
<evidence type="ECO:0000256" key="16">
    <source>
        <dbReference type="RuleBase" id="RU003874"/>
    </source>
</evidence>
<comment type="similarity">
    <text evidence="2 15 16">Belongs to the SecA family.</text>
</comment>
<keyword evidence="3 15" id="KW-0813">Transport</keyword>
<dbReference type="Gene3D" id="3.10.450.50">
    <property type="match status" value="1"/>
</dbReference>
<dbReference type="GO" id="GO:0005829">
    <property type="term" value="C:cytosol"/>
    <property type="evidence" value="ECO:0007669"/>
    <property type="project" value="TreeGrafter"/>
</dbReference>
<dbReference type="PRINTS" id="PR00906">
    <property type="entry name" value="SECA"/>
</dbReference>
<evidence type="ECO:0000256" key="10">
    <source>
        <dbReference type="ARBA" id="ARBA00022927"/>
    </source>
</evidence>
<evidence type="ECO:0000256" key="11">
    <source>
        <dbReference type="ARBA" id="ARBA00022967"/>
    </source>
</evidence>
<keyword evidence="6" id="KW-0479">Metal-binding</keyword>
<evidence type="ECO:0000256" key="7">
    <source>
        <dbReference type="ARBA" id="ARBA00022741"/>
    </source>
</evidence>
<feature type="binding site" evidence="15">
    <location>
        <begin position="104"/>
        <end position="108"/>
    </location>
    <ligand>
        <name>ATP</name>
        <dbReference type="ChEBI" id="CHEBI:30616"/>
    </ligand>
</feature>
<dbReference type="FunFam" id="1.10.3060.10:FF:000002">
    <property type="entry name" value="Preprotein translocase subunit SecA"/>
    <property type="match status" value="1"/>
</dbReference>
<dbReference type="Pfam" id="PF02810">
    <property type="entry name" value="SEC-C"/>
    <property type="match status" value="1"/>
</dbReference>
<dbReference type="FunFam" id="3.90.1440.10:FF:000002">
    <property type="entry name" value="Protein translocase subunit SecA"/>
    <property type="match status" value="1"/>
</dbReference>
<name>A0A849HJ24_9MICO</name>
<dbReference type="Gene3D" id="3.40.50.300">
    <property type="entry name" value="P-loop containing nucleotide triphosphate hydrolases"/>
    <property type="match status" value="2"/>
</dbReference>
<evidence type="ECO:0000259" key="18">
    <source>
        <dbReference type="PROSITE" id="PS51192"/>
    </source>
</evidence>
<comment type="subcellular location">
    <subcellularLocation>
        <location evidence="15">Cell membrane</location>
        <topology evidence="15">Peripheral membrane protein</topology>
        <orientation evidence="15">Cytoplasmic side</orientation>
    </subcellularLocation>
    <subcellularLocation>
        <location evidence="15">Cytoplasm</location>
    </subcellularLocation>
    <text evidence="15">Distribution is 50-50.</text>
</comment>
<evidence type="ECO:0000256" key="6">
    <source>
        <dbReference type="ARBA" id="ARBA00022723"/>
    </source>
</evidence>
<dbReference type="PROSITE" id="PS01312">
    <property type="entry name" value="SECA"/>
    <property type="match status" value="1"/>
</dbReference>
<dbReference type="PROSITE" id="PS51192">
    <property type="entry name" value="HELICASE_ATP_BIND_1"/>
    <property type="match status" value="1"/>
</dbReference>
<dbReference type="PROSITE" id="PS51196">
    <property type="entry name" value="SECA_MOTOR_DEAD"/>
    <property type="match status" value="1"/>
</dbReference>
<comment type="caution">
    <text evidence="21">The sequence shown here is derived from an EMBL/GenBank/DDBJ whole genome shotgun (WGS) entry which is preliminary data.</text>
</comment>
<keyword evidence="12 15" id="KW-0811">Translocation</keyword>
<feature type="region of interest" description="Disordered" evidence="17">
    <location>
        <begin position="861"/>
        <end position="978"/>
    </location>
</feature>
<feature type="binding site" evidence="15">
    <location>
        <position position="499"/>
    </location>
    <ligand>
        <name>ATP</name>
        <dbReference type="ChEBI" id="CHEBI:30616"/>
    </ligand>
</feature>
<dbReference type="InterPro" id="IPR044722">
    <property type="entry name" value="SecA_SF2_C"/>
</dbReference>
<feature type="compositionally biased region" description="Low complexity" evidence="17">
    <location>
        <begin position="900"/>
        <end position="916"/>
    </location>
</feature>
<dbReference type="PROSITE" id="PS51194">
    <property type="entry name" value="HELICASE_CTER"/>
    <property type="match status" value="1"/>
</dbReference>
<keyword evidence="10 15" id="KW-0653">Protein transport</keyword>
<proteinExistence type="inferred from homology"/>
<dbReference type="InterPro" id="IPR011116">
    <property type="entry name" value="SecA_Wing/Scaffold"/>
</dbReference>
<evidence type="ECO:0000313" key="22">
    <source>
        <dbReference type="Proteomes" id="UP000588586"/>
    </source>
</evidence>
<dbReference type="GO" id="GO:0006605">
    <property type="term" value="P:protein targeting"/>
    <property type="evidence" value="ECO:0007669"/>
    <property type="project" value="UniProtKB-UniRule"/>
</dbReference>
<evidence type="ECO:0000256" key="13">
    <source>
        <dbReference type="ARBA" id="ARBA00023136"/>
    </source>
</evidence>
<dbReference type="GO" id="GO:0031522">
    <property type="term" value="C:cell envelope Sec protein transport complex"/>
    <property type="evidence" value="ECO:0007669"/>
    <property type="project" value="TreeGrafter"/>
</dbReference>
<evidence type="ECO:0000256" key="2">
    <source>
        <dbReference type="ARBA" id="ARBA00007650"/>
    </source>
</evidence>
<evidence type="ECO:0000256" key="9">
    <source>
        <dbReference type="ARBA" id="ARBA00022840"/>
    </source>
</evidence>
<dbReference type="Pfam" id="PF01043">
    <property type="entry name" value="SecA_PP_bind"/>
    <property type="match status" value="1"/>
</dbReference>
<comment type="catalytic activity">
    <reaction evidence="14 15">
        <text>ATP + H2O + cellular proteinSide 1 = ADP + phosphate + cellular proteinSide 2.</text>
        <dbReference type="EC" id="7.4.2.8"/>
    </reaction>
</comment>
<dbReference type="NCBIfam" id="TIGR00963">
    <property type="entry name" value="secA"/>
    <property type="match status" value="1"/>
</dbReference>
<gene>
    <name evidence="15 21" type="primary">secA</name>
    <name evidence="21" type="ORF">HJG52_09920</name>
</gene>
<evidence type="ECO:0000259" key="20">
    <source>
        <dbReference type="PROSITE" id="PS51196"/>
    </source>
</evidence>
<dbReference type="InterPro" id="IPR001650">
    <property type="entry name" value="Helicase_C-like"/>
</dbReference>
<dbReference type="Pfam" id="PF07516">
    <property type="entry name" value="SecA_SW"/>
    <property type="match status" value="1"/>
</dbReference>
<dbReference type="GO" id="GO:0043952">
    <property type="term" value="P:protein transport by the Sec complex"/>
    <property type="evidence" value="ECO:0007669"/>
    <property type="project" value="UniProtKB-ARBA"/>
</dbReference>
<dbReference type="CDD" id="cd18803">
    <property type="entry name" value="SF2_C_secA"/>
    <property type="match status" value="1"/>
</dbReference>
<dbReference type="SUPFAM" id="SSF52540">
    <property type="entry name" value="P-loop containing nucleoside triphosphate hydrolases"/>
    <property type="match status" value="2"/>
</dbReference>
<dbReference type="GO" id="GO:0017038">
    <property type="term" value="P:protein import"/>
    <property type="evidence" value="ECO:0007669"/>
    <property type="project" value="InterPro"/>
</dbReference>
<dbReference type="InterPro" id="IPR014001">
    <property type="entry name" value="Helicase_ATP-bd"/>
</dbReference>
<dbReference type="InterPro" id="IPR011130">
    <property type="entry name" value="SecA_preprotein_X-link_dom"/>
</dbReference>
<evidence type="ECO:0000256" key="12">
    <source>
        <dbReference type="ARBA" id="ARBA00023010"/>
    </source>
</evidence>
<comment type="function">
    <text evidence="15">Part of the Sec protein translocase complex. Interacts with the SecYEG preprotein conducting channel. Has a central role in coupling the hydrolysis of ATP to the transfer of proteins into and across the cell membrane, serving as an ATP-driven molecular motor driving the stepwise translocation of polypeptide chains across the membrane.</text>
</comment>
<dbReference type="SMART" id="SM00958">
    <property type="entry name" value="SecA_PP_bind"/>
    <property type="match status" value="1"/>
</dbReference>
<dbReference type="RefSeq" id="WP_171243436.1">
    <property type="nucleotide sequence ID" value="NZ_JABEPQ010000002.1"/>
</dbReference>
<keyword evidence="11 15" id="KW-1278">Translocase</keyword>
<dbReference type="InterPro" id="IPR014018">
    <property type="entry name" value="SecA_motor_DEAD"/>
</dbReference>
<dbReference type="GO" id="GO:0065002">
    <property type="term" value="P:intracellular protein transmembrane transport"/>
    <property type="evidence" value="ECO:0007669"/>
    <property type="project" value="UniProtKB-UniRule"/>
</dbReference>
<dbReference type="GO" id="GO:0005524">
    <property type="term" value="F:ATP binding"/>
    <property type="evidence" value="ECO:0007669"/>
    <property type="project" value="UniProtKB-UniRule"/>
</dbReference>
<protein>
    <recommendedName>
        <fullName evidence="15 16">Protein translocase subunit SecA</fullName>
        <ecNumber evidence="15">7.4.2.8</ecNumber>
    </recommendedName>
</protein>
<dbReference type="AlphaFoldDB" id="A0A849HJ24"/>
<dbReference type="EMBL" id="JABEPQ010000002">
    <property type="protein sequence ID" value="NNM46321.1"/>
    <property type="molecule type" value="Genomic_DNA"/>
</dbReference>
<dbReference type="Proteomes" id="UP000588586">
    <property type="component" value="Unassembled WGS sequence"/>
</dbReference>
<evidence type="ECO:0000313" key="21">
    <source>
        <dbReference type="EMBL" id="NNM46321.1"/>
    </source>
</evidence>
<feature type="domain" description="Helicase C-terminal" evidence="19">
    <location>
        <begin position="425"/>
        <end position="626"/>
    </location>
</feature>
<organism evidence="21 22">
    <name type="scientific">Knoellia koreensis</name>
    <dbReference type="NCBI Taxonomy" id="2730921"/>
    <lineage>
        <taxon>Bacteria</taxon>
        <taxon>Bacillati</taxon>
        <taxon>Actinomycetota</taxon>
        <taxon>Actinomycetes</taxon>
        <taxon>Micrococcales</taxon>
        <taxon>Intrasporangiaceae</taxon>
        <taxon>Knoellia</taxon>
    </lineage>
</organism>
<dbReference type="EC" id="7.4.2.8" evidence="15"/>
<reference evidence="21 22" key="1">
    <citation type="submission" date="2020-04" db="EMBL/GenBank/DDBJ databases">
        <title>Knoellia sp. isolate from air conditioner.</title>
        <authorList>
            <person name="Chea S."/>
            <person name="Kim D.-U."/>
        </authorList>
    </citation>
    <scope>NUCLEOTIDE SEQUENCE [LARGE SCALE GENOMIC DNA]</scope>
    <source>
        <strain evidence="21 22">DB2414S</strain>
    </source>
</reference>
<dbReference type="PANTHER" id="PTHR30612">
    <property type="entry name" value="SECA INNER MEMBRANE COMPONENT OF SEC PROTEIN SECRETION SYSTEM"/>
    <property type="match status" value="1"/>
</dbReference>
<dbReference type="FunFam" id="3.40.50.300:FF:000334">
    <property type="entry name" value="Protein translocase subunit SecA"/>
    <property type="match status" value="1"/>
</dbReference>
<dbReference type="SMART" id="SM00957">
    <property type="entry name" value="SecA_DEAD"/>
    <property type="match status" value="1"/>
</dbReference>
<keyword evidence="5 15" id="KW-0963">Cytoplasm</keyword>
<dbReference type="InterPro" id="IPR011115">
    <property type="entry name" value="SecA_DEAD"/>
</dbReference>
<dbReference type="Pfam" id="PF21090">
    <property type="entry name" value="P-loop_SecA"/>
    <property type="match status" value="1"/>
</dbReference>
<evidence type="ECO:0000256" key="17">
    <source>
        <dbReference type="SAM" id="MobiDB-lite"/>
    </source>
</evidence>
<feature type="compositionally biased region" description="Low complexity" evidence="17">
    <location>
        <begin position="862"/>
        <end position="879"/>
    </location>
</feature>
<keyword evidence="22" id="KW-1185">Reference proteome</keyword>
<sequence length="988" mass="109910">MPKIVEKLLRAGEGRVLKKLEGIAAQVNSIEEDFEKLSDAELRAETDSFRKRLADGETLDDILPEAFAAVREASKRTLGKRHFDVQIMGGAALHLGNVAEMKTGEGKTLVATLPSYLNALEGKGVHVVTVNDYLAEYQSELMGRVHRMLGLETGVILASMTPEQRRAEYAKDITYGTNNEFGFDYLRDNMAWSMEELVQRGHNFAIVDEVDSILIDEARTPLIISGPADAATKWYTEFARIAQKLTRGELESGEGDYEVDEKKKTVGVLEAGIAKVEDYLGIDNLYESVNTPLIGYLNNAIKAKELFKRDKDYVNMNGEILIVDEHTGRILAGRRYNEGMHQAIEAKEGVDIQNENQTLATITLQNYFRMYDKLSGMTGTAMTEAAELNSIYKLGVVPIPTNRPMIRKDQPDLVYRTEEAKFNAVVEDIVERHKEGQPVLVGTTSVEKSEYLSDQLRRNGVPHEVLNAKQHEREAAIVAQAGRKGAVTVATNMAGRGTDIMLGGNPEFMAVATLKQQGLDPEETPEEYEAAWDGALAKAEEAVRAEHDEVTQLGGLYVLGTERHESRRIDNQLRGRSGRQGDPGESRFYLSLQDDLMRLFNAAMVDRFMTTAKMDDDVPIESKMVSRSIQSAQAQVEGRNYEIRKNVLKYDDVLNRQRTVIYDERRRVLEGEDLEEQVRLFINDVVNGYIDAETAEGFSDDWDYERLWTALKTLYPVSVTPEEVAEAAGGRGSISADDLREQITSDAHHAYDAREAELGEEVMREVERRVVLSVLDRKWREHLYEMDYLQEGIGLRAMAQRDPLVEYQREGFQLFQAMMESIKEESVGYLFNVQVDVDQQQAAAPAVQPVSVTDMLAGSGVGSDATAAGGQDAQDAQGGRESGAPEQGEPDQPEQERVDALAATAPAADPTAEPVAQHPTFRAKGLEEPQRRQQQLQYSAPTETGEVEHRVGSAQDELSEDQLKGVSRNGPCPCGSGKKFKMCHGRKA</sequence>
<feature type="binding site" evidence="15">
    <location>
        <position position="86"/>
    </location>
    <ligand>
        <name>ATP</name>
        <dbReference type="ChEBI" id="CHEBI:30616"/>
    </ligand>
</feature>
<evidence type="ECO:0000259" key="19">
    <source>
        <dbReference type="PROSITE" id="PS51194"/>
    </source>
</evidence>
<evidence type="ECO:0000256" key="8">
    <source>
        <dbReference type="ARBA" id="ARBA00022833"/>
    </source>
</evidence>
<dbReference type="Pfam" id="PF07517">
    <property type="entry name" value="SecA_DEAD"/>
    <property type="match status" value="1"/>
</dbReference>
<dbReference type="GO" id="GO:0008564">
    <property type="term" value="F:protein-exporting ATPase activity"/>
    <property type="evidence" value="ECO:0007669"/>
    <property type="project" value="UniProtKB-EC"/>
</dbReference>
<dbReference type="InterPro" id="IPR000185">
    <property type="entry name" value="SecA"/>
</dbReference>
<evidence type="ECO:0000256" key="15">
    <source>
        <dbReference type="HAMAP-Rule" id="MF_01382"/>
    </source>
</evidence>
<evidence type="ECO:0000256" key="4">
    <source>
        <dbReference type="ARBA" id="ARBA00022475"/>
    </source>
</evidence>
<keyword evidence="4 15" id="KW-1003">Cell membrane</keyword>
<dbReference type="SUPFAM" id="SSF81886">
    <property type="entry name" value="Helical scaffold and wing domains of SecA"/>
    <property type="match status" value="1"/>
</dbReference>
<dbReference type="InterPro" id="IPR036266">
    <property type="entry name" value="SecA_Wing/Scaffold_sf"/>
</dbReference>
<dbReference type="FunFam" id="3.40.50.300:FF:000113">
    <property type="entry name" value="Preprotein translocase subunit SecA"/>
    <property type="match status" value="1"/>
</dbReference>
<dbReference type="Gene3D" id="1.10.3060.10">
    <property type="entry name" value="Helical scaffold and wing domains of SecA"/>
    <property type="match status" value="1"/>
</dbReference>
<dbReference type="Gene3D" id="3.90.1440.10">
    <property type="entry name" value="SecA, preprotein cross-linking domain"/>
    <property type="match status" value="1"/>
</dbReference>
<keyword evidence="7 15" id="KW-0547">Nucleotide-binding</keyword>
<dbReference type="SUPFAM" id="SSF81767">
    <property type="entry name" value="Pre-protein crosslinking domain of SecA"/>
    <property type="match status" value="1"/>
</dbReference>
<dbReference type="InterPro" id="IPR020937">
    <property type="entry name" value="SecA_CS"/>
</dbReference>
<dbReference type="InterPro" id="IPR027417">
    <property type="entry name" value="P-loop_NTPase"/>
</dbReference>
<evidence type="ECO:0000256" key="14">
    <source>
        <dbReference type="ARBA" id="ARBA00034006"/>
    </source>
</evidence>
<dbReference type="NCBIfam" id="NF009538">
    <property type="entry name" value="PRK12904.1"/>
    <property type="match status" value="1"/>
</dbReference>
<feature type="domain" description="Helicase ATP-binding" evidence="18">
    <location>
        <begin position="88"/>
        <end position="246"/>
    </location>
</feature>
<dbReference type="InterPro" id="IPR004027">
    <property type="entry name" value="SEC_C_motif"/>
</dbReference>
<evidence type="ECO:0000256" key="3">
    <source>
        <dbReference type="ARBA" id="ARBA00022448"/>
    </source>
</evidence>
<evidence type="ECO:0000256" key="1">
    <source>
        <dbReference type="ARBA" id="ARBA00001947"/>
    </source>
</evidence>
<comment type="cofactor">
    <cofactor evidence="1">
        <name>Zn(2+)</name>
        <dbReference type="ChEBI" id="CHEBI:29105"/>
    </cofactor>
</comment>
<keyword evidence="8" id="KW-0862">Zinc</keyword>
<accession>A0A849HJ24</accession>
<evidence type="ECO:0000256" key="5">
    <source>
        <dbReference type="ARBA" id="ARBA00022490"/>
    </source>
</evidence>
<dbReference type="PANTHER" id="PTHR30612:SF0">
    <property type="entry name" value="CHLOROPLAST PROTEIN-TRANSPORTING ATPASE"/>
    <property type="match status" value="1"/>
</dbReference>
<keyword evidence="13 15" id="KW-0472">Membrane</keyword>
<keyword evidence="9 15" id="KW-0067">ATP-binding</keyword>
<comment type="subunit">
    <text evidence="15">Monomer and homodimer. Part of the essential Sec protein translocation apparatus which comprises SecA, SecYEG and auxiliary proteins SecDF. Other proteins may also be involved.</text>
</comment>
<dbReference type="HAMAP" id="MF_01382">
    <property type="entry name" value="SecA"/>
    <property type="match status" value="1"/>
</dbReference>
<dbReference type="GO" id="GO:0005886">
    <property type="term" value="C:plasma membrane"/>
    <property type="evidence" value="ECO:0007669"/>
    <property type="project" value="UniProtKB-SubCell"/>
</dbReference>